<keyword evidence="4" id="KW-0997">Cell inner membrane</keyword>
<feature type="transmembrane region" description="Helical" evidence="10">
    <location>
        <begin position="277"/>
        <end position="293"/>
    </location>
</feature>
<dbReference type="InterPro" id="IPR002541">
    <property type="entry name" value="Cyt_c_assembly"/>
</dbReference>
<dbReference type="GO" id="GO:0020037">
    <property type="term" value="F:heme binding"/>
    <property type="evidence" value="ECO:0007669"/>
    <property type="project" value="InterPro"/>
</dbReference>
<feature type="transmembrane region" description="Helical" evidence="10">
    <location>
        <begin position="638"/>
        <end position="656"/>
    </location>
</feature>
<comment type="subcellular location">
    <subcellularLocation>
        <location evidence="1">Cell inner membrane</location>
        <topology evidence="1">Multi-pass membrane protein</topology>
    </subcellularLocation>
</comment>
<reference evidence="13 14" key="1">
    <citation type="submission" date="2018-05" db="EMBL/GenBank/DDBJ databases">
        <title>Lujinxingia marina gen. nov. sp. nov., a new facultative anaerobic member of the class Deltaproteobacteria, and proposal of Lujinxingaceae fam. nov.</title>
        <authorList>
            <person name="Li C.-M."/>
        </authorList>
    </citation>
    <scope>NUCLEOTIDE SEQUENCE [LARGE SCALE GENOMIC DNA]</scope>
    <source>
        <strain evidence="13 14">B210</strain>
    </source>
</reference>
<feature type="transmembrane region" description="Helical" evidence="10">
    <location>
        <begin position="313"/>
        <end position="331"/>
    </location>
</feature>
<evidence type="ECO:0000256" key="5">
    <source>
        <dbReference type="ARBA" id="ARBA00022692"/>
    </source>
</evidence>
<feature type="domain" description="Cytochrome c-type biogenesis protein CcmF C-terminal" evidence="12">
    <location>
        <begin position="315"/>
        <end position="655"/>
    </location>
</feature>
<evidence type="ECO:0000256" key="2">
    <source>
        <dbReference type="ARBA" id="ARBA00009186"/>
    </source>
</evidence>
<dbReference type="EMBL" id="QHKO01000001">
    <property type="protein sequence ID" value="RAL24805.1"/>
    <property type="molecule type" value="Genomic_DNA"/>
</dbReference>
<dbReference type="PANTHER" id="PTHR43653">
    <property type="entry name" value="CYTOCHROME C ASSEMBLY PROTEIN-RELATED"/>
    <property type="match status" value="1"/>
</dbReference>
<feature type="transmembrane region" description="Helical" evidence="10">
    <location>
        <begin position="352"/>
        <end position="374"/>
    </location>
</feature>
<dbReference type="InterPro" id="IPR032523">
    <property type="entry name" value="CcmF_C"/>
</dbReference>
<dbReference type="InterPro" id="IPR003567">
    <property type="entry name" value="Cyt_c_biogenesis"/>
</dbReference>
<dbReference type="PRINTS" id="PR01411">
    <property type="entry name" value="CCMFBIOGNSIS"/>
</dbReference>
<dbReference type="PRINTS" id="PR01410">
    <property type="entry name" value="CCBIOGENESIS"/>
</dbReference>
<dbReference type="PANTHER" id="PTHR43653:SF1">
    <property type="entry name" value="CYTOCHROME C-TYPE BIOGENESIS PROTEIN CCMF"/>
    <property type="match status" value="1"/>
</dbReference>
<feature type="transmembrane region" description="Helical" evidence="10">
    <location>
        <begin position="511"/>
        <end position="532"/>
    </location>
</feature>
<comment type="similarity">
    <text evidence="2">Belongs to the CcmF/CycK/Ccl1/NrfE/CcsA family.</text>
</comment>
<evidence type="ECO:0000256" key="10">
    <source>
        <dbReference type="SAM" id="Phobius"/>
    </source>
</evidence>
<comment type="function">
    <text evidence="9">Required for the biogenesis of c-type cytochromes. Possible subunit of a heme lyase.</text>
</comment>
<keyword evidence="8 10" id="KW-0472">Membrane</keyword>
<dbReference type="Proteomes" id="UP000249169">
    <property type="component" value="Unassembled WGS sequence"/>
</dbReference>
<feature type="transmembrane region" description="Helical" evidence="10">
    <location>
        <begin position="676"/>
        <end position="694"/>
    </location>
</feature>
<dbReference type="GO" id="GO:0015232">
    <property type="term" value="F:heme transmembrane transporter activity"/>
    <property type="evidence" value="ECO:0007669"/>
    <property type="project" value="InterPro"/>
</dbReference>
<feature type="transmembrane region" description="Helical" evidence="10">
    <location>
        <begin position="462"/>
        <end position="482"/>
    </location>
</feature>
<dbReference type="InterPro" id="IPR003568">
    <property type="entry name" value="Cyt_c_biogenesis_CcmF"/>
</dbReference>
<keyword evidence="6" id="KW-0201">Cytochrome c-type biogenesis</keyword>
<dbReference type="RefSeq" id="WP_111727977.1">
    <property type="nucleotide sequence ID" value="NZ_QHKO01000001.1"/>
</dbReference>
<comment type="caution">
    <text evidence="13">The sequence shown here is derived from an EMBL/GenBank/DDBJ whole genome shotgun (WGS) entry which is preliminary data.</text>
</comment>
<dbReference type="GO" id="GO:0017004">
    <property type="term" value="P:cytochrome complex assembly"/>
    <property type="evidence" value="ECO:0007669"/>
    <property type="project" value="UniProtKB-KW"/>
</dbReference>
<gene>
    <name evidence="13" type="ORF">DL240_00925</name>
</gene>
<dbReference type="GO" id="GO:0005886">
    <property type="term" value="C:plasma membrane"/>
    <property type="evidence" value="ECO:0007669"/>
    <property type="project" value="UniProtKB-SubCell"/>
</dbReference>
<feature type="transmembrane region" description="Helical" evidence="10">
    <location>
        <begin position="123"/>
        <end position="141"/>
    </location>
</feature>
<keyword evidence="14" id="KW-1185">Reference proteome</keyword>
<sequence>MSWLGSLAIYLALYTALVGATMGVIAARTGSRRFLHATRFATYTTFGAISVASLVLIHALLTHDFSIKYVAAFSDQSMPTFYLLGAFWGGQAGSLLFWVWKVVLFTAICVYTNRKSYQDFMPWVMTVCLAVAAALLIIMVFGSNPFDGYHLIDDPTQGKGLNPLLQTPKMVFHPPALLTGMASMTVPFAFAIAALLSGNLSNSWVEAARKWILWPWLFLSIGNILGGMWAYEELGWGGYWAWDPVENAALLPWLTSTALIHSLLIQERRGMLKRWNVGLMIGTFLLTIFGTYITRSGLIESVHSFAQSEIGPYFLNLLIAVTVFSVSLFIYRWKALKSEQRLDSPVSREAAFIFNNWMFLSMTAVVLFGTLWPRIKEAISGQDIAMGPQWFNRWMIPLGLLMMLMMGIGTVIAWRRASKKNFQRNFVSPIAASLILTPLSAGAYWMLRGTDLVTPDRLEAGYALFALALSIFVGATIVQEFYRGISARRRMHDESAFESFYRLCMKQKRRYGGYIVHLGVVFAFVAFAGNAMKIERDVSVALGESTQIGDYTFTYQGLGDQHDRERVLYTARVKVERGGRYVYDMHPGKSIFHASPSMPVSEIDIRSTPLEDTYVALVNFDPDGSQAAFKVFISPFTWWFWFGGVILVLGTLICLWPTRESIASLRPGSGGLGRAAIFGGVVLLVFSPMMVWTVESFTSWGDARRMERPVASLVETPAADGSPVQVEPS</sequence>
<accession>A0A328C8N8</accession>
<protein>
    <submittedName>
        <fullName evidence="13">Cytochrome C biogenesis protein</fullName>
    </submittedName>
</protein>
<keyword evidence="7 10" id="KW-1133">Transmembrane helix</keyword>
<evidence type="ECO:0000313" key="14">
    <source>
        <dbReference type="Proteomes" id="UP000249169"/>
    </source>
</evidence>
<name>A0A328C8N8_9DELT</name>
<evidence type="ECO:0000256" key="3">
    <source>
        <dbReference type="ARBA" id="ARBA00022475"/>
    </source>
</evidence>
<evidence type="ECO:0000256" key="8">
    <source>
        <dbReference type="ARBA" id="ARBA00023136"/>
    </source>
</evidence>
<organism evidence="13 14">
    <name type="scientific">Lujinxingia litoralis</name>
    <dbReference type="NCBI Taxonomy" id="2211119"/>
    <lineage>
        <taxon>Bacteria</taxon>
        <taxon>Deltaproteobacteria</taxon>
        <taxon>Bradymonadales</taxon>
        <taxon>Lujinxingiaceae</taxon>
        <taxon>Lujinxingia</taxon>
    </lineage>
</organism>
<evidence type="ECO:0000256" key="4">
    <source>
        <dbReference type="ARBA" id="ARBA00022519"/>
    </source>
</evidence>
<dbReference type="OrthoDB" id="9761451at2"/>
<feature type="transmembrane region" description="Helical" evidence="10">
    <location>
        <begin position="6"/>
        <end position="28"/>
    </location>
</feature>
<feature type="transmembrane region" description="Helical" evidence="10">
    <location>
        <begin position="40"/>
        <end position="61"/>
    </location>
</feature>
<evidence type="ECO:0000259" key="12">
    <source>
        <dbReference type="Pfam" id="PF16327"/>
    </source>
</evidence>
<feature type="transmembrane region" description="Helical" evidence="10">
    <location>
        <begin position="394"/>
        <end position="414"/>
    </location>
</feature>
<feature type="transmembrane region" description="Helical" evidence="10">
    <location>
        <begin position="211"/>
        <end position="229"/>
    </location>
</feature>
<evidence type="ECO:0000256" key="6">
    <source>
        <dbReference type="ARBA" id="ARBA00022748"/>
    </source>
</evidence>
<evidence type="ECO:0000256" key="1">
    <source>
        <dbReference type="ARBA" id="ARBA00004429"/>
    </source>
</evidence>
<keyword evidence="3" id="KW-1003">Cell membrane</keyword>
<feature type="transmembrane region" description="Helical" evidence="10">
    <location>
        <begin position="81"/>
        <end position="111"/>
    </location>
</feature>
<dbReference type="Pfam" id="PF01578">
    <property type="entry name" value="Cytochrom_C_asm"/>
    <property type="match status" value="1"/>
</dbReference>
<proteinExistence type="inferred from homology"/>
<dbReference type="AlphaFoldDB" id="A0A328C8N8"/>
<evidence type="ECO:0000313" key="13">
    <source>
        <dbReference type="EMBL" id="RAL24805.1"/>
    </source>
</evidence>
<evidence type="ECO:0000259" key="11">
    <source>
        <dbReference type="Pfam" id="PF01578"/>
    </source>
</evidence>
<keyword evidence="5 10" id="KW-0812">Transmembrane</keyword>
<feature type="domain" description="Cytochrome c assembly protein" evidence="11">
    <location>
        <begin position="88"/>
        <end position="296"/>
    </location>
</feature>
<feature type="transmembrane region" description="Helical" evidence="10">
    <location>
        <begin position="249"/>
        <end position="265"/>
    </location>
</feature>
<evidence type="ECO:0000256" key="7">
    <source>
        <dbReference type="ARBA" id="ARBA00022989"/>
    </source>
</evidence>
<evidence type="ECO:0000256" key="9">
    <source>
        <dbReference type="ARBA" id="ARBA00037230"/>
    </source>
</evidence>
<feature type="transmembrane region" description="Helical" evidence="10">
    <location>
        <begin position="426"/>
        <end position="447"/>
    </location>
</feature>
<dbReference type="Pfam" id="PF16327">
    <property type="entry name" value="CcmF_C"/>
    <property type="match status" value="1"/>
</dbReference>
<feature type="transmembrane region" description="Helical" evidence="10">
    <location>
        <begin position="176"/>
        <end position="199"/>
    </location>
</feature>